<protein>
    <submittedName>
        <fullName evidence="1">Uncharacterized protein</fullName>
    </submittedName>
</protein>
<dbReference type="AlphaFoldDB" id="A0A4C1XQA6"/>
<evidence type="ECO:0000313" key="2">
    <source>
        <dbReference type="Proteomes" id="UP000299102"/>
    </source>
</evidence>
<organism evidence="1 2">
    <name type="scientific">Eumeta variegata</name>
    <name type="common">Bagworm moth</name>
    <name type="synonym">Eumeta japonica</name>
    <dbReference type="NCBI Taxonomy" id="151549"/>
    <lineage>
        <taxon>Eukaryota</taxon>
        <taxon>Metazoa</taxon>
        <taxon>Ecdysozoa</taxon>
        <taxon>Arthropoda</taxon>
        <taxon>Hexapoda</taxon>
        <taxon>Insecta</taxon>
        <taxon>Pterygota</taxon>
        <taxon>Neoptera</taxon>
        <taxon>Endopterygota</taxon>
        <taxon>Lepidoptera</taxon>
        <taxon>Glossata</taxon>
        <taxon>Ditrysia</taxon>
        <taxon>Tineoidea</taxon>
        <taxon>Psychidae</taxon>
        <taxon>Oiketicinae</taxon>
        <taxon>Eumeta</taxon>
    </lineage>
</organism>
<gene>
    <name evidence="1" type="ORF">EVAR_37688_1</name>
</gene>
<proteinExistence type="predicted"/>
<accession>A0A4C1XQA6</accession>
<keyword evidence="2" id="KW-1185">Reference proteome</keyword>
<evidence type="ECO:0000313" key="1">
    <source>
        <dbReference type="EMBL" id="GBP66041.1"/>
    </source>
</evidence>
<sequence>MSISSPIAFDSDPNHTFDSDSDSTLVFNPRPNFSPAFNCDRVLVLDSVLRTAFNSDRVTNYSSDLDEAEQKQTIPSSFVFRSRLGSRFLCRSNNSLSEYLWEYGVQRWRRFVTALYNLKGTAEGTQVEAIHFDLCVEINGILSLVIGAPCALCRTRLVAKCGDTNGQTYFSLRGEGDKKLMYYPRVRGVSDSTDQNPKRPVGWPLSVVPINWNFEDFICRGRSAWDAVGA</sequence>
<dbReference type="Proteomes" id="UP000299102">
    <property type="component" value="Unassembled WGS sequence"/>
</dbReference>
<dbReference type="EMBL" id="BGZK01000946">
    <property type="protein sequence ID" value="GBP66041.1"/>
    <property type="molecule type" value="Genomic_DNA"/>
</dbReference>
<reference evidence="1 2" key="1">
    <citation type="journal article" date="2019" name="Commun. Biol.">
        <title>The bagworm genome reveals a unique fibroin gene that provides high tensile strength.</title>
        <authorList>
            <person name="Kono N."/>
            <person name="Nakamura H."/>
            <person name="Ohtoshi R."/>
            <person name="Tomita M."/>
            <person name="Numata K."/>
            <person name="Arakawa K."/>
        </authorList>
    </citation>
    <scope>NUCLEOTIDE SEQUENCE [LARGE SCALE GENOMIC DNA]</scope>
</reference>
<name>A0A4C1XQA6_EUMVA</name>
<comment type="caution">
    <text evidence="1">The sequence shown here is derived from an EMBL/GenBank/DDBJ whole genome shotgun (WGS) entry which is preliminary data.</text>
</comment>